<dbReference type="Proteomes" id="UP000321857">
    <property type="component" value="Chromosome"/>
</dbReference>
<dbReference type="RefSeq" id="WP_147493742.1">
    <property type="nucleotide sequence ID" value="NZ_CP041659.1"/>
</dbReference>
<feature type="transmembrane region" description="Helical" evidence="1">
    <location>
        <begin position="176"/>
        <end position="197"/>
    </location>
</feature>
<dbReference type="PANTHER" id="PTHR20992:SF9">
    <property type="entry name" value="AT15442P-RELATED"/>
    <property type="match status" value="1"/>
</dbReference>
<protein>
    <submittedName>
        <fullName evidence="2">TIGR00341 family protein</fullName>
    </submittedName>
</protein>
<feature type="transmembrane region" description="Helical" evidence="1">
    <location>
        <begin position="151"/>
        <end position="169"/>
    </location>
</feature>
<keyword evidence="3" id="KW-1185">Reference proteome</keyword>
<name>A0A516IQU4_9SPHN</name>
<gene>
    <name evidence="2" type="ORF">FMM02_04495</name>
</gene>
<proteinExistence type="predicted"/>
<accession>A0A516IQU4</accession>
<reference evidence="2 3" key="1">
    <citation type="submission" date="2019-07" db="EMBL/GenBank/DDBJ databases">
        <title>Sphingomonas AE3 Genome sequencing and assembly.</title>
        <authorList>
            <person name="Kim H."/>
        </authorList>
    </citation>
    <scope>NUCLEOTIDE SEQUENCE [LARGE SCALE GENOMIC DNA]</scope>
    <source>
        <strain evidence="2 3">AE3</strain>
    </source>
</reference>
<feature type="transmembrane region" description="Helical" evidence="1">
    <location>
        <begin position="80"/>
        <end position="103"/>
    </location>
</feature>
<feature type="transmembrane region" description="Helical" evidence="1">
    <location>
        <begin position="115"/>
        <end position="136"/>
    </location>
</feature>
<sequence>MSSLPEDVHTTPTTFSQYSRLRMMAGARRLWRREVVASVDQWDVLTKVAGDTDTSARYLYLCLLSAGIAVLGLLQSSPAVVIGAMLLSPLMSPIVGAGLAISVGDIAWLRQCSRTLLLGMLVAVFFSALIVLLSPIQTVTEEIAARTRPNLFDLLVALFSGLAGAYATIRGREGAIVGVAIATALMPPLAVIGFGMATSNLTVFGGALLLLITNLMTIALSAAVVARFYGFSTSLTKKQSRFQVIGIIAAFLILAIPLGYSLRQIAWELRTSVDARRQLADAFPKNSRLSQVDIDYDAEPLSITASILTPMLNAKAEQQVANKLTRSLGLPVAVHIDQFKVGTDAAAAEQAALASARSAEQAEAQRRDVARLTDRIALVAGANPDEIVIDRERRVALARVRPIPGASYATYRELERRIVEESPRWSVRLRPPIMPLPRLRLLDDGQPDPASVALIGWAARRVGTPIEISGDEEAAERLRETLATMGVIDVTVESRTGRALGVRWLTDEDAAG</sequence>
<keyword evidence="1" id="KW-1133">Transmembrane helix</keyword>
<feature type="transmembrane region" description="Helical" evidence="1">
    <location>
        <begin position="58"/>
        <end position="74"/>
    </location>
</feature>
<dbReference type="OrthoDB" id="9790659at2"/>
<dbReference type="Pfam" id="PF04087">
    <property type="entry name" value="DUF389"/>
    <property type="match status" value="1"/>
</dbReference>
<dbReference type="EMBL" id="CP041659">
    <property type="protein sequence ID" value="QDP19288.1"/>
    <property type="molecule type" value="Genomic_DNA"/>
</dbReference>
<feature type="transmembrane region" description="Helical" evidence="1">
    <location>
        <begin position="242"/>
        <end position="262"/>
    </location>
</feature>
<evidence type="ECO:0000313" key="2">
    <source>
        <dbReference type="EMBL" id="QDP19288.1"/>
    </source>
</evidence>
<organism evidence="2 3">
    <name type="scientific">Sphingomonas xanthus</name>
    <dbReference type="NCBI Taxonomy" id="2594473"/>
    <lineage>
        <taxon>Bacteria</taxon>
        <taxon>Pseudomonadati</taxon>
        <taxon>Pseudomonadota</taxon>
        <taxon>Alphaproteobacteria</taxon>
        <taxon>Sphingomonadales</taxon>
        <taxon>Sphingomonadaceae</taxon>
        <taxon>Sphingomonas</taxon>
    </lineage>
</organism>
<keyword evidence="1" id="KW-0472">Membrane</keyword>
<dbReference type="NCBIfam" id="TIGR00341">
    <property type="entry name" value="TIGR00341 family protein"/>
    <property type="match status" value="1"/>
</dbReference>
<keyword evidence="1" id="KW-0812">Transmembrane</keyword>
<feature type="transmembrane region" description="Helical" evidence="1">
    <location>
        <begin position="203"/>
        <end position="230"/>
    </location>
</feature>
<evidence type="ECO:0000256" key="1">
    <source>
        <dbReference type="SAM" id="Phobius"/>
    </source>
</evidence>
<dbReference type="KEGG" id="sxa:FMM02_04495"/>
<dbReference type="AlphaFoldDB" id="A0A516IQU4"/>
<evidence type="ECO:0000313" key="3">
    <source>
        <dbReference type="Proteomes" id="UP000321857"/>
    </source>
</evidence>
<dbReference type="PANTHER" id="PTHR20992">
    <property type="entry name" value="AT15442P-RELATED"/>
    <property type="match status" value="1"/>
</dbReference>
<dbReference type="InterPro" id="IPR005240">
    <property type="entry name" value="DUF389"/>
</dbReference>